<evidence type="ECO:0000313" key="1">
    <source>
        <dbReference type="EMBL" id="CCH67600.1"/>
    </source>
</evidence>
<dbReference type="EMBL" id="CAIY01000049">
    <property type="protein sequence ID" value="CCH67600.1"/>
    <property type="molecule type" value="Genomic_DNA"/>
</dbReference>
<dbReference type="STRING" id="1165094.RINTHH_14450"/>
<dbReference type="Proteomes" id="UP000053051">
    <property type="component" value="Unassembled WGS sequence"/>
</dbReference>
<accession>M1X2X8</accession>
<gene>
    <name evidence="1" type="ORF">RINTHH_14450</name>
</gene>
<organism evidence="1 2">
    <name type="scientific">Richelia intracellularis HH01</name>
    <dbReference type="NCBI Taxonomy" id="1165094"/>
    <lineage>
        <taxon>Bacteria</taxon>
        <taxon>Bacillati</taxon>
        <taxon>Cyanobacteriota</taxon>
        <taxon>Cyanophyceae</taxon>
        <taxon>Nostocales</taxon>
        <taxon>Nostocaceae</taxon>
        <taxon>Richelia</taxon>
    </lineage>
</organism>
<protein>
    <submittedName>
        <fullName evidence="1">Uncharacterized protein</fullName>
    </submittedName>
</protein>
<sequence>MKVKAIPTTNVIELKYADKNADVADSIPNVISQAMLEENIKNTNS</sequence>
<dbReference type="AlphaFoldDB" id="M1X2X8"/>
<proteinExistence type="predicted"/>
<keyword evidence="2" id="KW-1185">Reference proteome</keyword>
<reference evidence="2" key="2">
    <citation type="submission" date="2016-01" db="EMBL/GenBank/DDBJ databases">
        <title>Diatom-associated endosymboitic cyanobacterium lacks core nitrogen metabolism enzymes.</title>
        <authorList>
            <person name="Hilton J.A."/>
            <person name="Foster R.A."/>
            <person name="Tripp H.J."/>
            <person name="Carter B.J."/>
            <person name="Zehr J.P."/>
            <person name="Villareal T.A."/>
        </authorList>
    </citation>
    <scope>NUCLEOTIDE SEQUENCE [LARGE SCALE GENOMIC DNA]</scope>
    <source>
        <strain evidence="2">HH01</strain>
    </source>
</reference>
<reference evidence="1 2" key="1">
    <citation type="submission" date="2012-05" db="EMBL/GenBank/DDBJ databases">
        <authorList>
            <person name="Hilton J."/>
        </authorList>
    </citation>
    <scope>NUCLEOTIDE SEQUENCE [LARGE SCALE GENOMIC DNA]</scope>
    <source>
        <strain evidence="1 2">HH01</strain>
    </source>
</reference>
<evidence type="ECO:0000313" key="2">
    <source>
        <dbReference type="Proteomes" id="UP000053051"/>
    </source>
</evidence>
<comment type="caution">
    <text evidence="1">The sequence shown here is derived from an EMBL/GenBank/DDBJ whole genome shotgun (WGS) entry which is preliminary data.</text>
</comment>
<name>M1X2X8_9NOST</name>